<name>A0A7J7KHK7_BUGNE</name>
<dbReference type="EMBL" id="VXIV02000580">
    <property type="protein sequence ID" value="KAF6037381.1"/>
    <property type="molecule type" value="Genomic_DNA"/>
</dbReference>
<comment type="caution">
    <text evidence="2">The sequence shown here is derived from an EMBL/GenBank/DDBJ whole genome shotgun (WGS) entry which is preliminary data.</text>
</comment>
<dbReference type="Proteomes" id="UP000593567">
    <property type="component" value="Unassembled WGS sequence"/>
</dbReference>
<evidence type="ECO:0000313" key="2">
    <source>
        <dbReference type="EMBL" id="KAF6037381.1"/>
    </source>
</evidence>
<evidence type="ECO:0000313" key="1">
    <source>
        <dbReference type="EMBL" id="KAF6016666.1"/>
    </source>
</evidence>
<reference evidence="2 3" key="2">
    <citation type="submission" date="2020-06" db="EMBL/GenBank/DDBJ databases">
        <title>Draft genome of Bugula neritina, a colonial animal packing powerful symbionts and potential medicines.</title>
        <authorList>
            <person name="Rayko M."/>
        </authorList>
    </citation>
    <scope>NUCLEOTIDE SEQUENCE [LARGE SCALE GENOMIC DNA]</scope>
    <source>
        <strain evidence="2">Kwan_BN1</strain>
    </source>
</reference>
<dbReference type="EMBL" id="VXIV02003490">
    <property type="protein sequence ID" value="KAF6016666.1"/>
    <property type="molecule type" value="Genomic_DNA"/>
</dbReference>
<evidence type="ECO:0000313" key="3">
    <source>
        <dbReference type="Proteomes" id="UP000593567"/>
    </source>
</evidence>
<reference evidence="2 3" key="1">
    <citation type="submission" date="2019-09" db="EMBL/GenBank/DDBJ databases">
        <authorList>
            <person name="Raiko M."/>
            <person name="Komissarov A."/>
            <person name="Rhodes A."/>
            <person name="Kliver S."/>
            <person name="Lim-Fong G."/>
            <person name="Kwan J."/>
            <person name="O'Brien S.J."/>
            <person name="Lopez J.V."/>
        </authorList>
    </citation>
    <scope>NUCLEOTIDE SEQUENCE [LARGE SCALE GENOMIC DNA]</scope>
    <source>
        <strain evidence="2">Kwan_BN1</strain>
    </source>
</reference>
<dbReference type="AlphaFoldDB" id="A0A7J7KHK7"/>
<organism evidence="2 3">
    <name type="scientific">Bugula neritina</name>
    <name type="common">Brown bryozoan</name>
    <name type="synonym">Sertularia neritina</name>
    <dbReference type="NCBI Taxonomy" id="10212"/>
    <lineage>
        <taxon>Eukaryota</taxon>
        <taxon>Metazoa</taxon>
        <taxon>Spiralia</taxon>
        <taxon>Lophotrochozoa</taxon>
        <taxon>Bryozoa</taxon>
        <taxon>Gymnolaemata</taxon>
        <taxon>Cheilostomatida</taxon>
        <taxon>Flustrina</taxon>
        <taxon>Buguloidea</taxon>
        <taxon>Bugulidae</taxon>
        <taxon>Bugula</taxon>
    </lineage>
</organism>
<protein>
    <submittedName>
        <fullName evidence="2">Uncharacterized protein</fullName>
    </submittedName>
</protein>
<gene>
    <name evidence="2" type="ORF">EB796_004295</name>
    <name evidence="1" type="ORF">EB796_025028</name>
</gene>
<sequence length="74" mass="8826">MRTWYPEMIGRELEESSDCKSVGSTMTDEDDYGCMTPTLAGFIRCILNKFFSLTKPIIWPSFKWMHIMNYWQLF</sequence>
<proteinExistence type="predicted"/>
<accession>A0A7J7KHK7</accession>
<keyword evidence="3" id="KW-1185">Reference proteome</keyword>